<proteinExistence type="predicted"/>
<gene>
    <name evidence="2" type="ORF">ACFPFM_22490</name>
</gene>
<dbReference type="RefSeq" id="WP_344043746.1">
    <property type="nucleotide sequence ID" value="NZ_BAAAKE010000051.1"/>
</dbReference>
<keyword evidence="3" id="KW-1185">Reference proteome</keyword>
<evidence type="ECO:0000313" key="2">
    <source>
        <dbReference type="EMBL" id="MFC5056507.1"/>
    </source>
</evidence>
<name>A0ABV9Y4Q3_9PSEU</name>
<comment type="caution">
    <text evidence="2">The sequence shown here is derived from an EMBL/GenBank/DDBJ whole genome shotgun (WGS) entry which is preliminary data.</text>
</comment>
<organism evidence="2 3">
    <name type="scientific">Saccharothrix xinjiangensis</name>
    <dbReference type="NCBI Taxonomy" id="204798"/>
    <lineage>
        <taxon>Bacteria</taxon>
        <taxon>Bacillati</taxon>
        <taxon>Actinomycetota</taxon>
        <taxon>Actinomycetes</taxon>
        <taxon>Pseudonocardiales</taxon>
        <taxon>Pseudonocardiaceae</taxon>
        <taxon>Saccharothrix</taxon>
    </lineage>
</organism>
<accession>A0ABV9Y4Q3</accession>
<dbReference type="SUPFAM" id="SSF54427">
    <property type="entry name" value="NTF2-like"/>
    <property type="match status" value="1"/>
</dbReference>
<dbReference type="Gene3D" id="3.10.450.50">
    <property type="match status" value="1"/>
</dbReference>
<feature type="domain" description="SnoaL-like" evidence="1">
    <location>
        <begin position="16"/>
        <end position="148"/>
    </location>
</feature>
<dbReference type="EMBL" id="JBHSJB010000022">
    <property type="protein sequence ID" value="MFC5056507.1"/>
    <property type="molecule type" value="Genomic_DNA"/>
</dbReference>
<dbReference type="Proteomes" id="UP001595833">
    <property type="component" value="Unassembled WGS sequence"/>
</dbReference>
<dbReference type="InterPro" id="IPR032710">
    <property type="entry name" value="NTF2-like_dom_sf"/>
</dbReference>
<sequence>MTAIPPGSMDRSTPGALADRAAIHDVVAAFGLLFDSGGWIALGELFTEDARYELVPPPEGLPPVLETRGQVVAGMEHLWRHNREVLGLHQRHVTTNVLVTELGPEEATAHSVLTITGTHPDGRVELRRAGNYVDRFRRTGSRWRIAHRELHLVEPPVIGFGGEVG</sequence>
<evidence type="ECO:0000259" key="1">
    <source>
        <dbReference type="Pfam" id="PF13577"/>
    </source>
</evidence>
<protein>
    <submittedName>
        <fullName evidence="2">Nuclear transport factor 2 family protein</fullName>
    </submittedName>
</protein>
<reference evidence="3" key="1">
    <citation type="journal article" date="2019" name="Int. J. Syst. Evol. Microbiol.">
        <title>The Global Catalogue of Microorganisms (GCM) 10K type strain sequencing project: providing services to taxonomists for standard genome sequencing and annotation.</title>
        <authorList>
            <consortium name="The Broad Institute Genomics Platform"/>
            <consortium name="The Broad Institute Genome Sequencing Center for Infectious Disease"/>
            <person name="Wu L."/>
            <person name="Ma J."/>
        </authorList>
    </citation>
    <scope>NUCLEOTIDE SEQUENCE [LARGE SCALE GENOMIC DNA]</scope>
    <source>
        <strain evidence="3">KCTC 12848</strain>
    </source>
</reference>
<dbReference type="CDD" id="cd00531">
    <property type="entry name" value="NTF2_like"/>
    <property type="match status" value="1"/>
</dbReference>
<evidence type="ECO:0000313" key="3">
    <source>
        <dbReference type="Proteomes" id="UP001595833"/>
    </source>
</evidence>
<dbReference type="Pfam" id="PF13577">
    <property type="entry name" value="SnoaL_4"/>
    <property type="match status" value="1"/>
</dbReference>
<dbReference type="InterPro" id="IPR037401">
    <property type="entry name" value="SnoaL-like"/>
</dbReference>